<dbReference type="Pfam" id="PF00300">
    <property type="entry name" value="His_Phos_1"/>
    <property type="match status" value="1"/>
</dbReference>
<evidence type="ECO:0000313" key="1">
    <source>
        <dbReference type="EMBL" id="GAA0346353.1"/>
    </source>
</evidence>
<dbReference type="CDD" id="cd07067">
    <property type="entry name" value="HP_PGM_like"/>
    <property type="match status" value="1"/>
</dbReference>
<protein>
    <submittedName>
        <fullName evidence="1">Histidine phosphatase family protein</fullName>
    </submittedName>
</protein>
<dbReference type="PANTHER" id="PTHR47623">
    <property type="entry name" value="OS09G0287300 PROTEIN"/>
    <property type="match status" value="1"/>
</dbReference>
<dbReference type="PANTHER" id="PTHR47623:SF1">
    <property type="entry name" value="OS09G0287300 PROTEIN"/>
    <property type="match status" value="1"/>
</dbReference>
<reference evidence="1 2" key="1">
    <citation type="journal article" date="2019" name="Int. J. Syst. Evol. Microbiol.">
        <title>The Global Catalogue of Microorganisms (GCM) 10K type strain sequencing project: providing services to taxonomists for standard genome sequencing and annotation.</title>
        <authorList>
            <consortium name="The Broad Institute Genomics Platform"/>
            <consortium name="The Broad Institute Genome Sequencing Center for Infectious Disease"/>
            <person name="Wu L."/>
            <person name="Ma J."/>
        </authorList>
    </citation>
    <scope>NUCLEOTIDE SEQUENCE [LARGE SCALE GENOMIC DNA]</scope>
    <source>
        <strain evidence="1 2">JCM 3146</strain>
    </source>
</reference>
<dbReference type="SMART" id="SM00855">
    <property type="entry name" value="PGAM"/>
    <property type="match status" value="1"/>
</dbReference>
<evidence type="ECO:0000313" key="2">
    <source>
        <dbReference type="Proteomes" id="UP001501822"/>
    </source>
</evidence>
<dbReference type="InterPro" id="IPR013078">
    <property type="entry name" value="His_Pase_superF_clade-1"/>
</dbReference>
<name>A0ABN0WTR2_9ACTN</name>
<organism evidence="1 2">
    <name type="scientific">Actinoallomurus spadix</name>
    <dbReference type="NCBI Taxonomy" id="79912"/>
    <lineage>
        <taxon>Bacteria</taxon>
        <taxon>Bacillati</taxon>
        <taxon>Actinomycetota</taxon>
        <taxon>Actinomycetes</taxon>
        <taxon>Streptosporangiales</taxon>
        <taxon>Thermomonosporaceae</taxon>
        <taxon>Actinoallomurus</taxon>
    </lineage>
</organism>
<dbReference type="SUPFAM" id="SSF53254">
    <property type="entry name" value="Phosphoglycerate mutase-like"/>
    <property type="match status" value="1"/>
</dbReference>
<proteinExistence type="predicted"/>
<dbReference type="RefSeq" id="WP_252800958.1">
    <property type="nucleotide sequence ID" value="NZ_BAAABM010000037.1"/>
</dbReference>
<accession>A0ABN0WTR2</accession>
<gene>
    <name evidence="1" type="ORF">GCM10010151_39980</name>
</gene>
<dbReference type="Proteomes" id="UP001501822">
    <property type="component" value="Unassembled WGS sequence"/>
</dbReference>
<sequence>MPALIVLRHAKAESPLGTPDFERPLAARGRSDARAAGDELRAVGRVPDHVICSPALRTRQTLEELRFGATVEFDDRVYDNDPEAILDLLRARPDEPGTLLLVGHNPSMHRLVLDLGGAGDEGFPTAATAVIEFDGEWSDLWPGAGRLASYWTPRAR</sequence>
<dbReference type="Gene3D" id="3.40.50.1240">
    <property type="entry name" value="Phosphoglycerate mutase-like"/>
    <property type="match status" value="1"/>
</dbReference>
<keyword evidence="2" id="KW-1185">Reference proteome</keyword>
<dbReference type="EMBL" id="BAAABM010000037">
    <property type="protein sequence ID" value="GAA0346353.1"/>
    <property type="molecule type" value="Genomic_DNA"/>
</dbReference>
<comment type="caution">
    <text evidence="1">The sequence shown here is derived from an EMBL/GenBank/DDBJ whole genome shotgun (WGS) entry which is preliminary data.</text>
</comment>
<dbReference type="InterPro" id="IPR029033">
    <property type="entry name" value="His_PPase_superfam"/>
</dbReference>